<keyword evidence="1" id="KW-1133">Transmembrane helix</keyword>
<sequence length="329" mass="37527">MEAHANEYAPRPRGYTKLAKFMVDYEHVMLKQYRELAVRDLLYLQAELCDLQYDYAQQAQLDSQDQNEERRRYDVEWWHLQSEASRGGDGRQWQLALQIRKKLREYYAAIKQYQEIAAMRRPSGHQQDMVNAFIHSDSLGGNCQFLGRDLGGERPFPSVFSGRNKQDLIFLGEDTGEDDILSRLLKGPGMRMFHRVWKPLKVCFPTMSSYQSLLDPINDLGKQKAESRGGESTGGEKEASYLRHYSDRKLRFASDVFGSAVSSIIPSLAIIVLFFVEDLLRRLALVCLFSFLFSICMSLATRARRIEVFGATAAFASVQVVFVGTTAAS</sequence>
<reference evidence="3" key="1">
    <citation type="submission" date="2023-06" db="EMBL/GenBank/DDBJ databases">
        <title>Genome-scale phylogeny and comparative genomics of the fungal order Sordariales.</title>
        <authorList>
            <consortium name="Lawrence Berkeley National Laboratory"/>
            <person name="Hensen N."/>
            <person name="Bonometti L."/>
            <person name="Westerberg I."/>
            <person name="Brannstrom I.O."/>
            <person name="Guillou S."/>
            <person name="Cros-Aarteil S."/>
            <person name="Calhoun S."/>
            <person name="Haridas S."/>
            <person name="Kuo A."/>
            <person name="Mondo S."/>
            <person name="Pangilinan J."/>
            <person name="Riley R."/>
            <person name="Labutti K."/>
            <person name="Andreopoulos B."/>
            <person name="Lipzen A."/>
            <person name="Chen C."/>
            <person name="Yanf M."/>
            <person name="Daum C."/>
            <person name="Ng V."/>
            <person name="Clum A."/>
            <person name="Steindorff A."/>
            <person name="Ohm R."/>
            <person name="Martin F."/>
            <person name="Silar P."/>
            <person name="Natvig D."/>
            <person name="Lalanne C."/>
            <person name="Gautier V."/>
            <person name="Ament-Velasquez S.L."/>
            <person name="Kruys A."/>
            <person name="Hutchinson M.I."/>
            <person name="Powell A.J."/>
            <person name="Barry K."/>
            <person name="Miller A.N."/>
            <person name="Grigoriev I.V."/>
            <person name="Debuchy R."/>
            <person name="Gladieux P."/>
            <person name="Thoren M.H."/>
            <person name="Johannesson H."/>
        </authorList>
    </citation>
    <scope>NUCLEOTIDE SEQUENCE</scope>
    <source>
        <strain evidence="3">SMH4607-1</strain>
    </source>
</reference>
<evidence type="ECO:0000313" key="4">
    <source>
        <dbReference type="Proteomes" id="UP001172102"/>
    </source>
</evidence>
<feature type="transmembrane region" description="Helical" evidence="1">
    <location>
        <begin position="282"/>
        <end position="301"/>
    </location>
</feature>
<gene>
    <name evidence="3" type="ORF">B0H67DRAFT_241578</name>
</gene>
<keyword evidence="1" id="KW-0472">Membrane</keyword>
<dbReference type="Proteomes" id="UP001172102">
    <property type="component" value="Unassembled WGS sequence"/>
</dbReference>
<evidence type="ECO:0000259" key="2">
    <source>
        <dbReference type="Pfam" id="PF20237"/>
    </source>
</evidence>
<accession>A0AA40DWC4</accession>
<keyword evidence="4" id="KW-1185">Reference proteome</keyword>
<feature type="domain" description="DUF6594" evidence="2">
    <location>
        <begin position="15"/>
        <end position="320"/>
    </location>
</feature>
<dbReference type="InterPro" id="IPR046529">
    <property type="entry name" value="DUF6594"/>
</dbReference>
<name>A0AA40DWC4_9PEZI</name>
<feature type="transmembrane region" description="Helical" evidence="1">
    <location>
        <begin position="252"/>
        <end position="276"/>
    </location>
</feature>
<dbReference type="PANTHER" id="PTHR34502">
    <property type="entry name" value="DUF6594 DOMAIN-CONTAINING PROTEIN-RELATED"/>
    <property type="match status" value="1"/>
</dbReference>
<evidence type="ECO:0000256" key="1">
    <source>
        <dbReference type="SAM" id="Phobius"/>
    </source>
</evidence>
<evidence type="ECO:0000313" key="3">
    <source>
        <dbReference type="EMBL" id="KAK0715491.1"/>
    </source>
</evidence>
<keyword evidence="1" id="KW-0812">Transmembrane</keyword>
<dbReference type="PANTHER" id="PTHR34502:SF5">
    <property type="entry name" value="DUF6594 DOMAIN-CONTAINING PROTEIN"/>
    <property type="match status" value="1"/>
</dbReference>
<organism evidence="3 4">
    <name type="scientific">Lasiosphaeris hirsuta</name>
    <dbReference type="NCBI Taxonomy" id="260670"/>
    <lineage>
        <taxon>Eukaryota</taxon>
        <taxon>Fungi</taxon>
        <taxon>Dikarya</taxon>
        <taxon>Ascomycota</taxon>
        <taxon>Pezizomycotina</taxon>
        <taxon>Sordariomycetes</taxon>
        <taxon>Sordariomycetidae</taxon>
        <taxon>Sordariales</taxon>
        <taxon>Lasiosphaeriaceae</taxon>
        <taxon>Lasiosphaeris</taxon>
    </lineage>
</organism>
<comment type="caution">
    <text evidence="3">The sequence shown here is derived from an EMBL/GenBank/DDBJ whole genome shotgun (WGS) entry which is preliminary data.</text>
</comment>
<protein>
    <recommendedName>
        <fullName evidence="2">DUF6594 domain-containing protein</fullName>
    </recommendedName>
</protein>
<proteinExistence type="predicted"/>
<dbReference type="AlphaFoldDB" id="A0AA40DWC4"/>
<dbReference type="EMBL" id="JAUKUA010000004">
    <property type="protein sequence ID" value="KAK0715491.1"/>
    <property type="molecule type" value="Genomic_DNA"/>
</dbReference>
<dbReference type="Pfam" id="PF20237">
    <property type="entry name" value="DUF6594"/>
    <property type="match status" value="1"/>
</dbReference>
<feature type="transmembrane region" description="Helical" evidence="1">
    <location>
        <begin position="308"/>
        <end position="328"/>
    </location>
</feature>